<name>A0A2U1KC95_ARTAN</name>
<sequence length="136" mass="15259">MLTAPDDKVPNDKDTKKRPLFKAKEIKEFYLKKCPKIFPQNWNVTLKDTSNGKGTVIYSVKDVISALKTPIVKDVKHQNLGCILIHHPDIEKDHLVKLMKQLIIHMVPSQGISGRSTHPTAAYVPTLFGTGVFSLL</sequence>
<dbReference type="OrthoDB" id="851423at2759"/>
<keyword evidence="2" id="KW-1185">Reference proteome</keyword>
<reference evidence="1 2" key="1">
    <citation type="journal article" date="2018" name="Mol. Plant">
        <title>The genome of Artemisia annua provides insight into the evolution of Asteraceae family and artemisinin biosynthesis.</title>
        <authorList>
            <person name="Shen Q."/>
            <person name="Zhang L."/>
            <person name="Liao Z."/>
            <person name="Wang S."/>
            <person name="Yan T."/>
            <person name="Shi P."/>
            <person name="Liu M."/>
            <person name="Fu X."/>
            <person name="Pan Q."/>
            <person name="Wang Y."/>
            <person name="Lv Z."/>
            <person name="Lu X."/>
            <person name="Zhang F."/>
            <person name="Jiang W."/>
            <person name="Ma Y."/>
            <person name="Chen M."/>
            <person name="Hao X."/>
            <person name="Li L."/>
            <person name="Tang Y."/>
            <person name="Lv G."/>
            <person name="Zhou Y."/>
            <person name="Sun X."/>
            <person name="Brodelius P.E."/>
            <person name="Rose J.K.C."/>
            <person name="Tang K."/>
        </authorList>
    </citation>
    <scope>NUCLEOTIDE SEQUENCE [LARGE SCALE GENOMIC DNA]</scope>
    <source>
        <strain evidence="2">cv. Huhao1</strain>
        <tissue evidence="1">Leaf</tissue>
    </source>
</reference>
<accession>A0A2U1KC95</accession>
<proteinExistence type="predicted"/>
<dbReference type="EMBL" id="PKPP01022780">
    <property type="protein sequence ID" value="PWA34387.1"/>
    <property type="molecule type" value="Genomic_DNA"/>
</dbReference>
<gene>
    <name evidence="1" type="ORF">CTI12_AA619630</name>
</gene>
<evidence type="ECO:0000313" key="1">
    <source>
        <dbReference type="EMBL" id="PWA34387.1"/>
    </source>
</evidence>
<organism evidence="1 2">
    <name type="scientific">Artemisia annua</name>
    <name type="common">Sweet wormwood</name>
    <dbReference type="NCBI Taxonomy" id="35608"/>
    <lineage>
        <taxon>Eukaryota</taxon>
        <taxon>Viridiplantae</taxon>
        <taxon>Streptophyta</taxon>
        <taxon>Embryophyta</taxon>
        <taxon>Tracheophyta</taxon>
        <taxon>Spermatophyta</taxon>
        <taxon>Magnoliopsida</taxon>
        <taxon>eudicotyledons</taxon>
        <taxon>Gunneridae</taxon>
        <taxon>Pentapetalae</taxon>
        <taxon>asterids</taxon>
        <taxon>campanulids</taxon>
        <taxon>Asterales</taxon>
        <taxon>Asteraceae</taxon>
        <taxon>Asteroideae</taxon>
        <taxon>Anthemideae</taxon>
        <taxon>Artemisiinae</taxon>
        <taxon>Artemisia</taxon>
    </lineage>
</organism>
<dbReference type="AlphaFoldDB" id="A0A2U1KC95"/>
<dbReference type="Proteomes" id="UP000245207">
    <property type="component" value="Unassembled WGS sequence"/>
</dbReference>
<protein>
    <submittedName>
        <fullName evidence="1">Bromodomain-containing protein</fullName>
    </submittedName>
</protein>
<dbReference type="STRING" id="35608.A0A2U1KC95"/>
<evidence type="ECO:0000313" key="2">
    <source>
        <dbReference type="Proteomes" id="UP000245207"/>
    </source>
</evidence>
<comment type="caution">
    <text evidence="1">The sequence shown here is derived from an EMBL/GenBank/DDBJ whole genome shotgun (WGS) entry which is preliminary data.</text>
</comment>